<feature type="transmembrane region" description="Helical" evidence="7">
    <location>
        <begin position="145"/>
        <end position="168"/>
    </location>
</feature>
<dbReference type="InterPro" id="IPR023234">
    <property type="entry name" value="NarG-like_domain"/>
</dbReference>
<accession>A0A1J5R3G1</accession>
<feature type="transmembrane region" description="Helical" evidence="7">
    <location>
        <begin position="108"/>
        <end position="125"/>
    </location>
</feature>
<evidence type="ECO:0000256" key="7">
    <source>
        <dbReference type="SAM" id="Phobius"/>
    </source>
</evidence>
<keyword evidence="4 7" id="KW-1133">Transmembrane helix</keyword>
<name>A0A1J5R3G1_9ZZZZ</name>
<dbReference type="Pfam" id="PF02665">
    <property type="entry name" value="Nitrate_red_gam"/>
    <property type="match status" value="1"/>
</dbReference>
<keyword evidence="5" id="KW-0560">Oxidoreductase</keyword>
<dbReference type="SUPFAM" id="SSF103501">
    <property type="entry name" value="Respiratory nitrate reductase 1 gamma chain"/>
    <property type="match status" value="1"/>
</dbReference>
<reference evidence="9" key="1">
    <citation type="submission" date="2016-10" db="EMBL/GenBank/DDBJ databases">
        <title>Sequence of Gallionella enrichment culture.</title>
        <authorList>
            <person name="Poehlein A."/>
            <person name="Muehling M."/>
            <person name="Daniel R."/>
        </authorList>
    </citation>
    <scope>NUCLEOTIDE SEQUENCE</scope>
</reference>
<evidence type="ECO:0000256" key="4">
    <source>
        <dbReference type="ARBA" id="ARBA00022989"/>
    </source>
</evidence>
<evidence type="ECO:0000256" key="2">
    <source>
        <dbReference type="ARBA" id="ARBA00022475"/>
    </source>
</evidence>
<feature type="transmembrane region" description="Helical" evidence="7">
    <location>
        <begin position="188"/>
        <end position="206"/>
    </location>
</feature>
<comment type="subcellular location">
    <subcellularLocation>
        <location evidence="1">Cell membrane</location>
        <topology evidence="1">Multi-pass membrane protein</topology>
    </subcellularLocation>
</comment>
<evidence type="ECO:0000256" key="1">
    <source>
        <dbReference type="ARBA" id="ARBA00004651"/>
    </source>
</evidence>
<evidence type="ECO:0000256" key="3">
    <source>
        <dbReference type="ARBA" id="ARBA00022692"/>
    </source>
</evidence>
<evidence type="ECO:0000256" key="5">
    <source>
        <dbReference type="ARBA" id="ARBA00023002"/>
    </source>
</evidence>
<dbReference type="InterPro" id="IPR036197">
    <property type="entry name" value="NarG-like_sf"/>
</dbReference>
<organism evidence="9">
    <name type="scientific">mine drainage metagenome</name>
    <dbReference type="NCBI Taxonomy" id="410659"/>
    <lineage>
        <taxon>unclassified sequences</taxon>
        <taxon>metagenomes</taxon>
        <taxon>ecological metagenomes</taxon>
    </lineage>
</organism>
<dbReference type="GO" id="GO:0005886">
    <property type="term" value="C:plasma membrane"/>
    <property type="evidence" value="ECO:0007669"/>
    <property type="project" value="UniProtKB-SubCell"/>
</dbReference>
<protein>
    <submittedName>
        <fullName evidence="9">Nitrate reductase gamma subunit</fullName>
    </submittedName>
</protein>
<feature type="domain" description="NarG-like" evidence="8">
    <location>
        <begin position="70"/>
        <end position="212"/>
    </location>
</feature>
<keyword evidence="3 7" id="KW-0812">Transmembrane</keyword>
<dbReference type="GO" id="GO:0016491">
    <property type="term" value="F:oxidoreductase activity"/>
    <property type="evidence" value="ECO:0007669"/>
    <property type="project" value="UniProtKB-KW"/>
</dbReference>
<feature type="transmembrane region" description="Helical" evidence="7">
    <location>
        <begin position="70"/>
        <end position="88"/>
    </location>
</feature>
<evidence type="ECO:0000259" key="8">
    <source>
        <dbReference type="Pfam" id="PF02665"/>
    </source>
</evidence>
<keyword evidence="2" id="KW-1003">Cell membrane</keyword>
<dbReference type="AlphaFoldDB" id="A0A1J5R3G1"/>
<proteinExistence type="predicted"/>
<dbReference type="EMBL" id="MLJW01000289">
    <property type="protein sequence ID" value="OIQ90512.1"/>
    <property type="molecule type" value="Genomic_DNA"/>
</dbReference>
<feature type="transmembrane region" description="Helical" evidence="7">
    <location>
        <begin position="6"/>
        <end position="25"/>
    </location>
</feature>
<gene>
    <name evidence="9" type="ORF">GALL_275920</name>
</gene>
<dbReference type="Gene3D" id="1.20.950.20">
    <property type="entry name" value="Transmembrane di-heme cytochromes, Chain C"/>
    <property type="match status" value="1"/>
</dbReference>
<keyword evidence="6 7" id="KW-0472">Membrane</keyword>
<comment type="caution">
    <text evidence="9">The sequence shown here is derived from an EMBL/GenBank/DDBJ whole genome shotgun (WGS) entry which is preliminary data.</text>
</comment>
<evidence type="ECO:0000313" key="9">
    <source>
        <dbReference type="EMBL" id="OIQ90512.1"/>
    </source>
</evidence>
<sequence length="243" mass="27319">MTAATLLFTALFYFAAAVLVLGLAWKIAAYARTPAPLLIPTTPAPTTRSGVALRMLREVTLFESLFKSNLWLWACGWLFHVGLALVAIRHLRYFTQPVWSWVVPLQPFGIYGGMVMLAGLAGLWARRVFLERIRYISTPSDHLMLLLIIAIAASGLTMKFFIHTDIVGVKEFFLGLMRFDWQPLPADGLLYVHLTLVAMLMLVFPFSKLLHAPGVFFSPSRNQVDNPREARHLSSWAAKMEAK</sequence>
<evidence type="ECO:0000256" key="6">
    <source>
        <dbReference type="ARBA" id="ARBA00023136"/>
    </source>
</evidence>